<dbReference type="Proteomes" id="UP000070092">
    <property type="component" value="Unassembled WGS sequence"/>
</dbReference>
<comment type="cofactor">
    <cofactor evidence="1">
        <name>NAD(+)</name>
        <dbReference type="ChEBI" id="CHEBI:57540"/>
    </cofactor>
</comment>
<dbReference type="PATRIC" id="fig|1681.23.peg.1265"/>
<dbReference type="SUPFAM" id="SSF51735">
    <property type="entry name" value="NAD(P)-binding Rossmann-fold domains"/>
    <property type="match status" value="1"/>
</dbReference>
<sequence>MFDLQEEYASLAQHLDIDWDALAGRHVLVTGATGLIGSLCARTLLERNRLTGAGIIVDALVRDPAKAQAMLGQYTADDGLVLHQGSLEDVDSLDLPADYVIHTACPTASSFFMSHPVETFSAIVDGTRSMLELARRRGAASFVYVSSMEIYGMGNKQRGTEHLLDESAVGYIDPCSVRSCYSEGKRAAENLCVSYHSEYQVPVKAVRLAQTFGPGIPRDDVRLFAALARNAVAGKDFVMKTTGESTRMYSYTADAVSAILTVLVAGENGVSYNVANPSTYSSIREMADMVYREFGTGDARVIIDVDPNAPYPPEHHLPLDVSRLEALGWRPQVGLEDMYRKLIAYMG</sequence>
<reference evidence="6 7" key="1">
    <citation type="submission" date="2016-01" db="EMBL/GenBank/DDBJ databases">
        <authorList>
            <person name="Oliw E.H."/>
        </authorList>
    </citation>
    <scope>NUCLEOTIDE SEQUENCE [LARGE SCALE GENOMIC DNA]</scope>
    <source>
        <strain evidence="6 7">MJR8628B</strain>
    </source>
</reference>
<comment type="caution">
    <text evidence="6">The sequence shown here is derived from an EMBL/GenBank/DDBJ whole genome shotgun (WGS) entry which is preliminary data.</text>
</comment>
<evidence type="ECO:0000256" key="3">
    <source>
        <dbReference type="ARBA" id="ARBA00023027"/>
    </source>
</evidence>
<dbReference type="GO" id="GO:0005737">
    <property type="term" value="C:cytoplasm"/>
    <property type="evidence" value="ECO:0007669"/>
    <property type="project" value="TreeGrafter"/>
</dbReference>
<keyword evidence="4" id="KW-0456">Lyase</keyword>
<evidence type="ECO:0000256" key="2">
    <source>
        <dbReference type="ARBA" id="ARBA00022793"/>
    </source>
</evidence>
<gene>
    <name evidence="6" type="ORF">HMPREF3196_00718</name>
</gene>
<evidence type="ECO:0000313" key="7">
    <source>
        <dbReference type="Proteomes" id="UP000070092"/>
    </source>
</evidence>
<dbReference type="RefSeq" id="WP_003819097.1">
    <property type="nucleotide sequence ID" value="NZ_BCXK01000021.1"/>
</dbReference>
<dbReference type="GO" id="GO:0048040">
    <property type="term" value="F:UDP-glucuronate decarboxylase activity"/>
    <property type="evidence" value="ECO:0007669"/>
    <property type="project" value="TreeGrafter"/>
</dbReference>
<proteinExistence type="predicted"/>
<evidence type="ECO:0000313" key="6">
    <source>
        <dbReference type="EMBL" id="KWZ81934.1"/>
    </source>
</evidence>
<dbReference type="GeneID" id="93092349"/>
<dbReference type="Pfam" id="PF01370">
    <property type="entry name" value="Epimerase"/>
    <property type="match status" value="1"/>
</dbReference>
<dbReference type="Gene3D" id="3.40.50.720">
    <property type="entry name" value="NAD(P)-binding Rossmann-like Domain"/>
    <property type="match status" value="1"/>
</dbReference>
<evidence type="ECO:0000259" key="5">
    <source>
        <dbReference type="Pfam" id="PF01370"/>
    </source>
</evidence>
<dbReference type="GO" id="GO:0042732">
    <property type="term" value="P:D-xylose metabolic process"/>
    <property type="evidence" value="ECO:0007669"/>
    <property type="project" value="InterPro"/>
</dbReference>
<keyword evidence="2" id="KW-0210">Decarboxylase</keyword>
<keyword evidence="3" id="KW-0520">NAD</keyword>
<protein>
    <submittedName>
        <fullName evidence="6">NAD dependent epimerase/dehydratase family protein</fullName>
    </submittedName>
</protein>
<dbReference type="AlphaFoldDB" id="A0A0E2Z8H8"/>
<accession>A0A0E2Z8H8</accession>
<evidence type="ECO:0000256" key="4">
    <source>
        <dbReference type="ARBA" id="ARBA00023239"/>
    </source>
</evidence>
<evidence type="ECO:0000256" key="1">
    <source>
        <dbReference type="ARBA" id="ARBA00001911"/>
    </source>
</evidence>
<dbReference type="InterPro" id="IPR044516">
    <property type="entry name" value="UXS-like"/>
</dbReference>
<dbReference type="PANTHER" id="PTHR43078">
    <property type="entry name" value="UDP-GLUCURONIC ACID DECARBOXYLASE-RELATED"/>
    <property type="match status" value="1"/>
</dbReference>
<dbReference type="OMA" id="IWQGDAN"/>
<dbReference type="InterPro" id="IPR001509">
    <property type="entry name" value="Epimerase_deHydtase"/>
</dbReference>
<dbReference type="PANTHER" id="PTHR43078:SF6">
    <property type="entry name" value="UDP-GLUCURONIC ACID DECARBOXYLASE 1"/>
    <property type="match status" value="1"/>
</dbReference>
<dbReference type="GO" id="GO:0070403">
    <property type="term" value="F:NAD+ binding"/>
    <property type="evidence" value="ECO:0007669"/>
    <property type="project" value="InterPro"/>
</dbReference>
<organism evidence="6 7">
    <name type="scientific">Bifidobacterium bifidum</name>
    <dbReference type="NCBI Taxonomy" id="1681"/>
    <lineage>
        <taxon>Bacteria</taxon>
        <taxon>Bacillati</taxon>
        <taxon>Actinomycetota</taxon>
        <taxon>Actinomycetes</taxon>
        <taxon>Bifidobacteriales</taxon>
        <taxon>Bifidobacteriaceae</taxon>
        <taxon>Bifidobacterium</taxon>
    </lineage>
</organism>
<dbReference type="EMBL" id="LRPO01000021">
    <property type="protein sequence ID" value="KWZ81934.1"/>
    <property type="molecule type" value="Genomic_DNA"/>
</dbReference>
<dbReference type="InterPro" id="IPR036291">
    <property type="entry name" value="NAD(P)-bd_dom_sf"/>
</dbReference>
<name>A0A0E2Z8H8_BIFBI</name>
<feature type="domain" description="NAD-dependent epimerase/dehydratase" evidence="5">
    <location>
        <begin position="27"/>
        <end position="275"/>
    </location>
</feature>